<dbReference type="AlphaFoldDB" id="A0A5C2H7Y3"/>
<dbReference type="InterPro" id="IPR036291">
    <property type="entry name" value="NAD(P)-bd_dom_sf"/>
</dbReference>
<dbReference type="Gene3D" id="3.40.50.720">
    <property type="entry name" value="NAD(P)-binding Rossmann-like Domain"/>
    <property type="match status" value="1"/>
</dbReference>
<dbReference type="SUPFAM" id="SSF51735">
    <property type="entry name" value="NAD(P)-binding Rossmann-fold domains"/>
    <property type="match status" value="1"/>
</dbReference>
<evidence type="ECO:0000313" key="3">
    <source>
        <dbReference type="EMBL" id="QEP34439.1"/>
    </source>
</evidence>
<protein>
    <submittedName>
        <fullName evidence="3">Short-chain dehydrogenase/reductase</fullName>
    </submittedName>
</protein>
<dbReference type="PRINTS" id="PR00080">
    <property type="entry name" value="SDRFAMILY"/>
</dbReference>
<dbReference type="EMBL" id="CP035928">
    <property type="protein sequence ID" value="QEP34439.1"/>
    <property type="molecule type" value="Genomic_DNA"/>
</dbReference>
<dbReference type="PANTHER" id="PTHR43669">
    <property type="entry name" value="5-KETO-D-GLUCONATE 5-REDUCTASE"/>
    <property type="match status" value="1"/>
</dbReference>
<accession>A0A5C2H7Y3</accession>
<comment type="similarity">
    <text evidence="1">Belongs to the short-chain dehydrogenases/reductases (SDR) family.</text>
</comment>
<dbReference type="GO" id="GO:0016491">
    <property type="term" value="F:oxidoreductase activity"/>
    <property type="evidence" value="ECO:0007669"/>
    <property type="project" value="UniProtKB-KW"/>
</dbReference>
<keyword evidence="2" id="KW-0560">Oxidoreductase</keyword>
<dbReference type="Proteomes" id="UP000322726">
    <property type="component" value="Chromosome"/>
</dbReference>
<dbReference type="InterPro" id="IPR002347">
    <property type="entry name" value="SDR_fam"/>
</dbReference>
<organism evidence="3 4">
    <name type="scientific">Malaciobacter pacificus</name>
    <dbReference type="NCBI Taxonomy" id="1080223"/>
    <lineage>
        <taxon>Bacteria</taxon>
        <taxon>Pseudomonadati</taxon>
        <taxon>Campylobacterota</taxon>
        <taxon>Epsilonproteobacteria</taxon>
        <taxon>Campylobacterales</taxon>
        <taxon>Arcobacteraceae</taxon>
        <taxon>Malaciobacter</taxon>
    </lineage>
</organism>
<dbReference type="PRINTS" id="PR00081">
    <property type="entry name" value="GDHRDH"/>
</dbReference>
<reference evidence="3" key="2">
    <citation type="submission" date="2019-09" db="EMBL/GenBank/DDBJ databases">
        <title>Taxonomic note: a critical rebuttal of the proposed division of the genus Arcobacter into six genera, emended descriptions of Arcobacter anaerophilus and the genus Arcobacter, and an assessment of genus-level boundaries for Epsilonproteobacteria using in silico genomic comparator tools.</title>
        <authorList>
            <person name="On S.L.W."/>
            <person name="Miller W.G."/>
            <person name="Biggs P."/>
            <person name="Cornelius A."/>
            <person name="Vandamme P."/>
        </authorList>
    </citation>
    <scope>NUCLEOTIDE SEQUENCE [LARGE SCALE GENOMIC DNA]</scope>
    <source>
        <strain evidence="3">LMG 26638</strain>
    </source>
</reference>
<dbReference type="Pfam" id="PF13561">
    <property type="entry name" value="adh_short_C2"/>
    <property type="match status" value="1"/>
</dbReference>
<evidence type="ECO:0000256" key="2">
    <source>
        <dbReference type="ARBA" id="ARBA00023002"/>
    </source>
</evidence>
<dbReference type="RefSeq" id="WP_130233375.1">
    <property type="nucleotide sequence ID" value="NZ_BMEF01000027.1"/>
</dbReference>
<name>A0A5C2H7Y3_9BACT</name>
<reference evidence="3" key="1">
    <citation type="submission" date="2019-09" db="EMBL/GenBank/DDBJ databases">
        <title>Complete genome sequencing of four Arcobacter species reveals a diverse suite of mobile elements.</title>
        <authorList>
            <person name="Miller W.G."/>
            <person name="Yee E."/>
            <person name="Bono J.L."/>
        </authorList>
    </citation>
    <scope>NUCLEOTIDE SEQUENCE [LARGE SCALE GENOMIC DNA]</scope>
    <source>
        <strain evidence="3">LMG 26638</strain>
    </source>
</reference>
<dbReference type="KEGG" id="apai:APAC_1322"/>
<sequence length="248" mass="26900">MSKKNVLITGGARGIGAAVAKKFQSKNYRVFINYVNSTEVAENLAKEINFEGGEAHTIQADVRDESQIEAMFDKIKSEFGGVDILVSNANMNFTPKPFVQQTWDEFSQKLNDEMRAAYLCAQYAVNTSMIEKKFGRLVFISSTLSESPLPSFIAHGSAKGAVDSFNKYLAQELGAYGITSNVVAPGLVLTDATAQAPDEFKEFIKSVTPTGNISMPQDVANAVYMLTQNESSQLTGTYLPVCGGAYLA</sequence>
<evidence type="ECO:0000313" key="4">
    <source>
        <dbReference type="Proteomes" id="UP000322726"/>
    </source>
</evidence>
<keyword evidence="4" id="KW-1185">Reference proteome</keyword>
<dbReference type="PANTHER" id="PTHR43669:SF8">
    <property type="entry name" value="SHORT-CHAIN TYPE DEHYDROGENASE_REDUCTASE-RELATED"/>
    <property type="match status" value="1"/>
</dbReference>
<proteinExistence type="inferred from homology"/>
<evidence type="ECO:0000256" key="1">
    <source>
        <dbReference type="ARBA" id="ARBA00006484"/>
    </source>
</evidence>
<gene>
    <name evidence="3" type="ORF">APAC_1322</name>
</gene>
<dbReference type="OrthoDB" id="5359522at2"/>
<dbReference type="FunFam" id="3.40.50.720:FF:000173">
    <property type="entry name" value="3-oxoacyl-[acyl-carrier protein] reductase"/>
    <property type="match status" value="1"/>
</dbReference>